<dbReference type="RefSeq" id="WP_212218854.1">
    <property type="nucleotide sequence ID" value="NZ_JAGUCO010000026.1"/>
</dbReference>
<organism evidence="1 2">
    <name type="scientific">Carboxylicivirga linearis</name>
    <dbReference type="NCBI Taxonomy" id="1628157"/>
    <lineage>
        <taxon>Bacteria</taxon>
        <taxon>Pseudomonadati</taxon>
        <taxon>Bacteroidota</taxon>
        <taxon>Bacteroidia</taxon>
        <taxon>Marinilabiliales</taxon>
        <taxon>Marinilabiliaceae</taxon>
        <taxon>Carboxylicivirga</taxon>
    </lineage>
</organism>
<dbReference type="Gene3D" id="1.20.120.450">
    <property type="entry name" value="dinb family like domain"/>
    <property type="match status" value="1"/>
</dbReference>
<reference evidence="1 2" key="1">
    <citation type="journal article" date="2015" name="Int. J. Syst. Evol. Microbiol.">
        <title>Carboxylicivirga linearis sp. nov., isolated from a sea cucumber culture pond.</title>
        <authorList>
            <person name="Wang F.Q."/>
            <person name="Zhou Y.X."/>
            <person name="Lin X.Z."/>
            <person name="Chen G.J."/>
            <person name="Du Z.J."/>
        </authorList>
    </citation>
    <scope>NUCLEOTIDE SEQUENCE [LARGE SCALE GENOMIC DNA]</scope>
    <source>
        <strain evidence="1 2">FB218</strain>
    </source>
</reference>
<evidence type="ECO:0008006" key="3">
    <source>
        <dbReference type="Google" id="ProtNLM"/>
    </source>
</evidence>
<evidence type="ECO:0000313" key="2">
    <source>
        <dbReference type="Proteomes" id="UP000708576"/>
    </source>
</evidence>
<dbReference type="EMBL" id="JAGUCO010000026">
    <property type="protein sequence ID" value="MBS2100631.1"/>
    <property type="molecule type" value="Genomic_DNA"/>
</dbReference>
<dbReference type="Proteomes" id="UP000708576">
    <property type="component" value="Unassembled WGS sequence"/>
</dbReference>
<keyword evidence="2" id="KW-1185">Reference proteome</keyword>
<sequence>MNFNDVIKKVGQGVTEWETLLSGLDQELIKIRRNKQNRTIKQIVGHMIDSASNNTHRIIHLQYQSSPFSFPCYASNGNNDRWISIQNYQDEDWETLVQLWKYAHLHYTHVVAQIDQSKLANQWDSGSGLVSLKDMVNDFPRHFQLHLSEIQELIDQN</sequence>
<name>A0ABS5K294_9BACT</name>
<comment type="caution">
    <text evidence="1">The sequence shown here is derived from an EMBL/GenBank/DDBJ whole genome shotgun (WGS) entry which is preliminary data.</text>
</comment>
<dbReference type="InterPro" id="IPR034660">
    <property type="entry name" value="DinB/YfiT-like"/>
</dbReference>
<dbReference type="SUPFAM" id="SSF109854">
    <property type="entry name" value="DinB/YfiT-like putative metalloenzymes"/>
    <property type="match status" value="1"/>
</dbReference>
<evidence type="ECO:0000313" key="1">
    <source>
        <dbReference type="EMBL" id="MBS2100631.1"/>
    </source>
</evidence>
<accession>A0ABS5K294</accession>
<protein>
    <recommendedName>
        <fullName evidence="3">DinB family protein</fullName>
    </recommendedName>
</protein>
<gene>
    <name evidence="1" type="ORF">KEM10_20260</name>
</gene>
<proteinExistence type="predicted"/>